<gene>
    <name evidence="10" type="primary">xerC</name>
    <name evidence="14" type="ORF">JGI23_00213</name>
</gene>
<feature type="active site" evidence="10">
    <location>
        <position position="247"/>
    </location>
</feature>
<dbReference type="Pfam" id="PF02899">
    <property type="entry name" value="Phage_int_SAM_1"/>
    <property type="match status" value="1"/>
</dbReference>
<comment type="subcellular location">
    <subcellularLocation>
        <location evidence="1 10">Cytoplasm</location>
    </subcellularLocation>
</comment>
<dbReference type="NCBIfam" id="TIGR02224">
    <property type="entry name" value="recomb_XerC"/>
    <property type="match status" value="1"/>
</dbReference>
<comment type="subunit">
    <text evidence="10">Forms a cyclic heterotetrameric complex composed of two molecules of XerC and two molecules of XerD.</text>
</comment>
<dbReference type="InterPro" id="IPR011010">
    <property type="entry name" value="DNA_brk_join_enz"/>
</dbReference>
<evidence type="ECO:0000256" key="10">
    <source>
        <dbReference type="HAMAP-Rule" id="MF_01808"/>
    </source>
</evidence>
<dbReference type="InterPro" id="IPR010998">
    <property type="entry name" value="Integrase_recombinase_N"/>
</dbReference>
<dbReference type="PANTHER" id="PTHR30349">
    <property type="entry name" value="PHAGE INTEGRASE-RELATED"/>
    <property type="match status" value="1"/>
</dbReference>
<evidence type="ECO:0000256" key="4">
    <source>
        <dbReference type="ARBA" id="ARBA00022618"/>
    </source>
</evidence>
<evidence type="ECO:0000313" key="15">
    <source>
        <dbReference type="Proteomes" id="UP000199197"/>
    </source>
</evidence>
<comment type="function">
    <text evidence="10">Site-specific tyrosine recombinase, which acts by catalyzing the cutting and rejoining of the recombining DNA molecules. The XerC-XerD complex is essential to convert dimers of the bacterial chromosome into monomers to permit their segregation at cell division. It also contributes to the segregational stability of plasmids.</text>
</comment>
<evidence type="ECO:0000256" key="2">
    <source>
        <dbReference type="ARBA" id="ARBA00006657"/>
    </source>
</evidence>
<dbReference type="InterPro" id="IPR023009">
    <property type="entry name" value="Tyrosine_recombinase_XerC/XerD"/>
</dbReference>
<feature type="domain" description="Tyr recombinase" evidence="12">
    <location>
        <begin position="106"/>
        <end position="292"/>
    </location>
</feature>
<dbReference type="EMBL" id="CZVW01000002">
    <property type="protein sequence ID" value="CUS96962.1"/>
    <property type="molecule type" value="Genomic_DNA"/>
</dbReference>
<evidence type="ECO:0000259" key="12">
    <source>
        <dbReference type="PROSITE" id="PS51898"/>
    </source>
</evidence>
<dbReference type="GO" id="GO:0003677">
    <property type="term" value="F:DNA binding"/>
    <property type="evidence" value="ECO:0007669"/>
    <property type="project" value="UniProtKB-UniRule"/>
</dbReference>
<organism evidence="14 15">
    <name type="scientific">Candidatus Chryseopegocella kryptomonas</name>
    <dbReference type="NCBI Taxonomy" id="1633643"/>
    <lineage>
        <taxon>Bacteria</taxon>
        <taxon>Pseudomonadati</taxon>
        <taxon>Candidatus Kryptoniota</taxon>
        <taxon>Candidatus Chryseopegocella</taxon>
    </lineage>
</organism>
<dbReference type="GO" id="GO:0009037">
    <property type="term" value="F:tyrosine-based site-specific recombinase activity"/>
    <property type="evidence" value="ECO:0007669"/>
    <property type="project" value="UniProtKB-UniRule"/>
</dbReference>
<evidence type="ECO:0000256" key="11">
    <source>
        <dbReference type="NCBIfam" id="TIGR02224"/>
    </source>
</evidence>
<dbReference type="GO" id="GO:0051301">
    <property type="term" value="P:cell division"/>
    <property type="evidence" value="ECO:0007669"/>
    <property type="project" value="UniProtKB-UniRule"/>
</dbReference>
<dbReference type="RefSeq" id="WP_092347114.1">
    <property type="nucleotide sequence ID" value="NZ_CZVW01000002.1"/>
</dbReference>
<feature type="active site" description="O-(3'-phospho-DNA)-tyrosine intermediate" evidence="10">
    <location>
        <position position="279"/>
    </location>
</feature>
<evidence type="ECO:0000313" key="14">
    <source>
        <dbReference type="EMBL" id="CUS96962.1"/>
    </source>
</evidence>
<keyword evidence="3 10" id="KW-0963">Cytoplasm</keyword>
<keyword evidence="9 10" id="KW-0131">Cell cycle</keyword>
<feature type="active site" evidence="10">
    <location>
        <position position="270"/>
    </location>
</feature>
<comment type="similarity">
    <text evidence="2 10">Belongs to the 'phage' integrase family. XerC subfamily.</text>
</comment>
<dbReference type="InterPro" id="IPR013762">
    <property type="entry name" value="Integrase-like_cat_sf"/>
</dbReference>
<dbReference type="AlphaFoldDB" id="A0A0P1MMP8"/>
<dbReference type="Gene3D" id="1.10.443.10">
    <property type="entry name" value="Intergrase catalytic core"/>
    <property type="match status" value="1"/>
</dbReference>
<evidence type="ECO:0000256" key="7">
    <source>
        <dbReference type="ARBA" id="ARBA00023125"/>
    </source>
</evidence>
<dbReference type="PROSITE" id="PS51898">
    <property type="entry name" value="TYR_RECOMBINASE"/>
    <property type="match status" value="1"/>
</dbReference>
<dbReference type="InterPro" id="IPR050090">
    <property type="entry name" value="Tyrosine_recombinase_XerCD"/>
</dbReference>
<evidence type="ECO:0000256" key="9">
    <source>
        <dbReference type="ARBA" id="ARBA00023306"/>
    </source>
</evidence>
<dbReference type="CDD" id="cd00798">
    <property type="entry name" value="INT_XerDC_C"/>
    <property type="match status" value="1"/>
</dbReference>
<dbReference type="GO" id="GO:0006313">
    <property type="term" value="P:DNA transposition"/>
    <property type="evidence" value="ECO:0007669"/>
    <property type="project" value="UniProtKB-UniRule"/>
</dbReference>
<protein>
    <recommendedName>
        <fullName evidence="10 11">Tyrosine recombinase XerC</fullName>
    </recommendedName>
</protein>
<evidence type="ECO:0000259" key="13">
    <source>
        <dbReference type="PROSITE" id="PS51900"/>
    </source>
</evidence>
<keyword evidence="7 10" id="KW-0238">DNA-binding</keyword>
<dbReference type="SUPFAM" id="SSF56349">
    <property type="entry name" value="DNA breaking-rejoining enzymes"/>
    <property type="match status" value="1"/>
</dbReference>
<dbReference type="InterPro" id="IPR002104">
    <property type="entry name" value="Integrase_catalytic"/>
</dbReference>
<dbReference type="Pfam" id="PF00589">
    <property type="entry name" value="Phage_integrase"/>
    <property type="match status" value="1"/>
</dbReference>
<feature type="active site" evidence="10">
    <location>
        <position position="244"/>
    </location>
</feature>
<feature type="active site" evidence="10">
    <location>
        <position position="146"/>
    </location>
</feature>
<dbReference type="GO" id="GO:0007059">
    <property type="term" value="P:chromosome segregation"/>
    <property type="evidence" value="ECO:0007669"/>
    <property type="project" value="UniProtKB-UniRule"/>
</dbReference>
<dbReference type="PROSITE" id="PS51900">
    <property type="entry name" value="CB"/>
    <property type="match status" value="1"/>
</dbReference>
<reference evidence="15" key="1">
    <citation type="submission" date="2015-11" db="EMBL/GenBank/DDBJ databases">
        <authorList>
            <person name="Varghese N."/>
        </authorList>
    </citation>
    <scope>NUCLEOTIDE SEQUENCE [LARGE SCALE GENOMIC DNA]</scope>
    <source>
        <strain evidence="15">JGI-23</strain>
    </source>
</reference>
<feature type="active site" evidence="10">
    <location>
        <position position="170"/>
    </location>
</feature>
<dbReference type="InterPro" id="IPR011931">
    <property type="entry name" value="Recomb_XerC"/>
</dbReference>
<feature type="domain" description="Core-binding (CB)" evidence="13">
    <location>
        <begin position="1"/>
        <end position="86"/>
    </location>
</feature>
<dbReference type="GO" id="GO:0005737">
    <property type="term" value="C:cytoplasm"/>
    <property type="evidence" value="ECO:0007669"/>
    <property type="project" value="UniProtKB-SubCell"/>
</dbReference>
<evidence type="ECO:0000256" key="8">
    <source>
        <dbReference type="ARBA" id="ARBA00023172"/>
    </source>
</evidence>
<dbReference type="PANTHER" id="PTHR30349:SF77">
    <property type="entry name" value="TYROSINE RECOMBINASE XERC"/>
    <property type="match status" value="1"/>
</dbReference>
<keyword evidence="6 10" id="KW-0229">DNA integration</keyword>
<dbReference type="Proteomes" id="UP000199197">
    <property type="component" value="Unassembled WGS sequence"/>
</dbReference>
<name>A0A0P1MMP8_9BACT</name>
<dbReference type="InterPro" id="IPR004107">
    <property type="entry name" value="Integrase_SAM-like_N"/>
</dbReference>
<evidence type="ECO:0000256" key="1">
    <source>
        <dbReference type="ARBA" id="ARBA00004496"/>
    </source>
</evidence>
<keyword evidence="4 10" id="KW-0132">Cell division</keyword>
<keyword evidence="8 10" id="KW-0233">DNA recombination</keyword>
<evidence type="ECO:0000256" key="6">
    <source>
        <dbReference type="ARBA" id="ARBA00022908"/>
    </source>
</evidence>
<dbReference type="Gene3D" id="1.10.150.130">
    <property type="match status" value="1"/>
</dbReference>
<evidence type="ECO:0000256" key="5">
    <source>
        <dbReference type="ARBA" id="ARBA00022829"/>
    </source>
</evidence>
<proteinExistence type="inferred from homology"/>
<dbReference type="NCBIfam" id="NF001399">
    <property type="entry name" value="PRK00283.1"/>
    <property type="match status" value="1"/>
</dbReference>
<dbReference type="HAMAP" id="MF_01808">
    <property type="entry name" value="Recomb_XerC_XerD"/>
    <property type="match status" value="1"/>
</dbReference>
<accession>A0A0P1MMP8</accession>
<evidence type="ECO:0000256" key="3">
    <source>
        <dbReference type="ARBA" id="ARBA00022490"/>
    </source>
</evidence>
<dbReference type="NCBIfam" id="NF040815">
    <property type="entry name" value="recomb_XerA_Arch"/>
    <property type="match status" value="1"/>
</dbReference>
<keyword evidence="5 10" id="KW-0159">Chromosome partition</keyword>
<sequence length="299" mass="34291">MQNEIRKFLEYLDIEKNCSQRTIEAYEDALYEFYSFILNLRGKADVQKIDRSLIRDYLAYLHSKGLKKTSISAKLSAVKSFFKFLVKFKIIPSNPTIGFSLKTEKSLPVFLEEDKIEKLMNLPDLKTDEGVRDRALLEFLYSTGVRVSELCGLNIDDVDFSNETVKVLGKGGKFRVVPFGRKAREALREYLKIRDNFTTNEQSEDDKKALFVSKSGKRITKSEVYEIVSKYISAVADLERKGPHVLRHSFATHLLNHGADIMAVKELLGHSSLSTTQRYTHVTVEHLKKAYKLAHPRSE</sequence>
<keyword evidence="15" id="KW-1185">Reference proteome</keyword>
<dbReference type="InterPro" id="IPR044068">
    <property type="entry name" value="CB"/>
</dbReference>
<dbReference type="OrthoDB" id="9801717at2"/>